<accession>A0A1H2PSM9</accession>
<evidence type="ECO:0000313" key="2">
    <source>
        <dbReference type="EMBL" id="SDV50031.1"/>
    </source>
</evidence>
<dbReference type="InterPro" id="IPR021455">
    <property type="entry name" value="DUF3106"/>
</dbReference>
<evidence type="ECO:0000256" key="1">
    <source>
        <dbReference type="SAM" id="MobiDB-lite"/>
    </source>
</evidence>
<keyword evidence="3" id="KW-1185">Reference proteome</keyword>
<dbReference type="Pfam" id="PF11304">
    <property type="entry name" value="DUF3106"/>
    <property type="match status" value="1"/>
</dbReference>
<dbReference type="STRING" id="1770053.SAMN05216551_11065"/>
<feature type="compositionally biased region" description="Basic and acidic residues" evidence="1">
    <location>
        <begin position="156"/>
        <end position="167"/>
    </location>
</feature>
<gene>
    <name evidence="2" type="ORF">SAMN05216551_11065</name>
</gene>
<proteinExistence type="predicted"/>
<evidence type="ECO:0008006" key="4">
    <source>
        <dbReference type="Google" id="ProtNLM"/>
    </source>
</evidence>
<feature type="compositionally biased region" description="Low complexity" evidence="1">
    <location>
        <begin position="198"/>
        <end position="249"/>
    </location>
</feature>
<dbReference type="Proteomes" id="UP000243719">
    <property type="component" value="Unassembled WGS sequence"/>
</dbReference>
<protein>
    <recommendedName>
        <fullName evidence="4">DUF3106 domain-containing protein</fullName>
    </recommendedName>
</protein>
<dbReference type="OrthoDB" id="9796567at2"/>
<dbReference type="EMBL" id="FNLO01000010">
    <property type="protein sequence ID" value="SDV50031.1"/>
    <property type="molecule type" value="Genomic_DNA"/>
</dbReference>
<feature type="region of interest" description="Disordered" evidence="1">
    <location>
        <begin position="156"/>
        <end position="266"/>
    </location>
</feature>
<organism evidence="2 3">
    <name type="scientific">Chitinasiproducens palmae</name>
    <dbReference type="NCBI Taxonomy" id="1770053"/>
    <lineage>
        <taxon>Bacteria</taxon>
        <taxon>Pseudomonadati</taxon>
        <taxon>Pseudomonadota</taxon>
        <taxon>Betaproteobacteria</taxon>
        <taxon>Burkholderiales</taxon>
        <taxon>Burkholderiaceae</taxon>
        <taxon>Chitinasiproducens</taxon>
    </lineage>
</organism>
<evidence type="ECO:0000313" key="3">
    <source>
        <dbReference type="Proteomes" id="UP000243719"/>
    </source>
</evidence>
<sequence>MTADSHLVGATSLLAVAAAAIALTATWPRWHSTDTPAVIGTAVPVAPLAPSTAPVVADQAWPTLGAEQRALLAPLASQWSTLTAEQRKKWLVIAEEAGRMPSDRRALLQQRIARWAALTPDERRHARENYQLARSLSPVERERAWKAYQRLPERQRTGIAARQERLPRSAVTAPPSGSAGLHHVVRNALRGRQVRPGAARAASASAAPPAPASAAARGTVTPPAAASAPFSVSTAPRTADTAAPRIAASGGAGGNSGAFDLERANP</sequence>
<reference evidence="3" key="1">
    <citation type="submission" date="2016-09" db="EMBL/GenBank/DDBJ databases">
        <authorList>
            <person name="Varghese N."/>
            <person name="Submissions S."/>
        </authorList>
    </citation>
    <scope>NUCLEOTIDE SEQUENCE [LARGE SCALE GENOMIC DNA]</scope>
    <source>
        <strain evidence="3">JS23</strain>
    </source>
</reference>
<dbReference type="AlphaFoldDB" id="A0A1H2PSM9"/>
<dbReference type="RefSeq" id="WP_091910700.1">
    <property type="nucleotide sequence ID" value="NZ_FNLO01000010.1"/>
</dbReference>
<name>A0A1H2PSM9_9BURK</name>